<comment type="pathway">
    <text evidence="7">Carotenoid biosynthesis; staphyloxanthin biosynthesis; staphyloxanthin from farnesyl diphosphate: step 4/5.</text>
</comment>
<feature type="domain" description="Glycosyltransferase 2-like" evidence="10">
    <location>
        <begin position="10"/>
        <end position="153"/>
    </location>
</feature>
<keyword evidence="2" id="KW-1003">Cell membrane</keyword>
<evidence type="ECO:0000256" key="1">
    <source>
        <dbReference type="ARBA" id="ARBA00004236"/>
    </source>
</evidence>
<evidence type="ECO:0000259" key="10">
    <source>
        <dbReference type="Pfam" id="PF00535"/>
    </source>
</evidence>
<evidence type="ECO:0000256" key="4">
    <source>
        <dbReference type="ARBA" id="ARBA00022679"/>
    </source>
</evidence>
<evidence type="ECO:0000256" key="5">
    <source>
        <dbReference type="ARBA" id="ARBA00023136"/>
    </source>
</evidence>
<organism evidence="11 12">
    <name type="scientific">Microbacterium telephonicum</name>
    <dbReference type="NCBI Taxonomy" id="1714841"/>
    <lineage>
        <taxon>Bacteria</taxon>
        <taxon>Bacillati</taxon>
        <taxon>Actinomycetota</taxon>
        <taxon>Actinomycetes</taxon>
        <taxon>Micrococcales</taxon>
        <taxon>Microbacteriaceae</taxon>
        <taxon>Microbacterium</taxon>
    </lineage>
</organism>
<keyword evidence="5" id="KW-0472">Membrane</keyword>
<dbReference type="AlphaFoldDB" id="A0A498BSS5"/>
<evidence type="ECO:0000256" key="3">
    <source>
        <dbReference type="ARBA" id="ARBA00022676"/>
    </source>
</evidence>
<gene>
    <name evidence="11" type="ORF">C7474_2931</name>
</gene>
<dbReference type="InterPro" id="IPR001173">
    <property type="entry name" value="Glyco_trans_2-like"/>
</dbReference>
<comment type="caution">
    <text evidence="11">The sequence shown here is derived from an EMBL/GenBank/DDBJ whole genome shotgun (WGS) entry which is preliminary data.</text>
</comment>
<name>A0A498BSS5_9MICO</name>
<dbReference type="PANTHER" id="PTHR43646">
    <property type="entry name" value="GLYCOSYLTRANSFERASE"/>
    <property type="match status" value="1"/>
</dbReference>
<dbReference type="OrthoDB" id="9777873at2"/>
<evidence type="ECO:0000256" key="7">
    <source>
        <dbReference type="ARBA" id="ARBA00037904"/>
    </source>
</evidence>
<comment type="similarity">
    <text evidence="8">Belongs to the glycosyltransferase 2 family. CrtQ subfamily.</text>
</comment>
<dbReference type="PANTHER" id="PTHR43646:SF2">
    <property type="entry name" value="GLYCOSYLTRANSFERASE 2-LIKE DOMAIN-CONTAINING PROTEIN"/>
    <property type="match status" value="1"/>
</dbReference>
<dbReference type="GO" id="GO:0005886">
    <property type="term" value="C:plasma membrane"/>
    <property type="evidence" value="ECO:0007669"/>
    <property type="project" value="UniProtKB-SubCell"/>
</dbReference>
<evidence type="ECO:0000313" key="11">
    <source>
        <dbReference type="EMBL" id="RLK46745.1"/>
    </source>
</evidence>
<proteinExistence type="inferred from homology"/>
<dbReference type="Pfam" id="PF00535">
    <property type="entry name" value="Glycos_transf_2"/>
    <property type="match status" value="1"/>
</dbReference>
<reference evidence="11 12" key="1">
    <citation type="journal article" date="2015" name="Stand. Genomic Sci.">
        <title>Genomic Encyclopedia of Bacterial and Archaeal Type Strains, Phase III: the genomes of soil and plant-associated and newly described type strains.</title>
        <authorList>
            <person name="Whitman W.B."/>
            <person name="Woyke T."/>
            <person name="Klenk H.P."/>
            <person name="Zhou Y."/>
            <person name="Lilburn T.G."/>
            <person name="Beck B.J."/>
            <person name="De Vos P."/>
            <person name="Vandamme P."/>
            <person name="Eisen J.A."/>
            <person name="Garrity G."/>
            <person name="Hugenholtz P."/>
            <person name="Kyrpides N.C."/>
        </authorList>
    </citation>
    <scope>NUCLEOTIDE SEQUENCE [LARGE SCALE GENOMIC DNA]</scope>
    <source>
        <strain evidence="11 12">S2T63</strain>
    </source>
</reference>
<sequence length="239" mass="25083">MTTSIDAIGVVIPAHNEQELLAACLQAVEIAALAPRRRGIRVDIVVALDACDDASADIADGLGVHTVALDARCVGIARQEGTRAALARLHGTDPARVWLAHTDGDSVVPPNWLSHQLRLGRRGADVVIGTVRPDFRDLSEAQQDAWWRTHTPGVANGHVHGANLGIRASTFLAAGGFTAAPVHEDVLLVEAARAAGAKAVASDAAWVRTSGRSVGRAPDGYARYLRDDLIPLAESTTPG</sequence>
<dbReference type="Proteomes" id="UP000273158">
    <property type="component" value="Unassembled WGS sequence"/>
</dbReference>
<keyword evidence="12" id="KW-1185">Reference proteome</keyword>
<evidence type="ECO:0000256" key="8">
    <source>
        <dbReference type="ARBA" id="ARBA00038120"/>
    </source>
</evidence>
<dbReference type="SUPFAM" id="SSF53448">
    <property type="entry name" value="Nucleotide-diphospho-sugar transferases"/>
    <property type="match status" value="1"/>
</dbReference>
<evidence type="ECO:0000256" key="9">
    <source>
        <dbReference type="ARBA" id="ARBA00040345"/>
    </source>
</evidence>
<comment type="subcellular location">
    <subcellularLocation>
        <location evidence="1">Cell membrane</location>
    </subcellularLocation>
</comment>
<accession>A0A498BSS5</accession>
<keyword evidence="3" id="KW-0328">Glycosyltransferase</keyword>
<dbReference type="RefSeq" id="WP_121061143.1">
    <property type="nucleotide sequence ID" value="NZ_RCDB01000004.1"/>
</dbReference>
<protein>
    <recommendedName>
        <fullName evidence="9">4,4'-diaponeurosporenoate glycosyltransferase</fullName>
    </recommendedName>
</protein>
<evidence type="ECO:0000313" key="12">
    <source>
        <dbReference type="Proteomes" id="UP000273158"/>
    </source>
</evidence>
<dbReference type="InterPro" id="IPR029044">
    <property type="entry name" value="Nucleotide-diphossugar_trans"/>
</dbReference>
<dbReference type="EMBL" id="RCDB01000004">
    <property type="protein sequence ID" value="RLK46745.1"/>
    <property type="molecule type" value="Genomic_DNA"/>
</dbReference>
<evidence type="ECO:0000256" key="2">
    <source>
        <dbReference type="ARBA" id="ARBA00022475"/>
    </source>
</evidence>
<dbReference type="GO" id="GO:0016757">
    <property type="term" value="F:glycosyltransferase activity"/>
    <property type="evidence" value="ECO:0007669"/>
    <property type="project" value="UniProtKB-KW"/>
</dbReference>
<evidence type="ECO:0000256" key="6">
    <source>
        <dbReference type="ARBA" id="ARBA00037281"/>
    </source>
</evidence>
<dbReference type="Gene3D" id="3.90.550.10">
    <property type="entry name" value="Spore Coat Polysaccharide Biosynthesis Protein SpsA, Chain A"/>
    <property type="match status" value="1"/>
</dbReference>
<comment type="function">
    <text evidence="6">Catalyzes the glycosylation of 4,4'-diaponeurosporenoate, i.e. the esterification of glucose at the C1'' position with the carboxyl group of 4,4'-diaponeurosporenic acid, to form glycosyl-4,4'-diaponeurosporenoate. This is a step in the biosynthesis of staphyloxanthin, an orange pigment present in most staphylococci strains.</text>
</comment>
<keyword evidence="4 11" id="KW-0808">Transferase</keyword>